<feature type="domain" description="Nudix hydrolase" evidence="4">
    <location>
        <begin position="20"/>
        <end position="150"/>
    </location>
</feature>
<comment type="caution">
    <text evidence="5">The sequence shown here is derived from an EMBL/GenBank/DDBJ whole genome shotgun (WGS) entry which is preliminary data.</text>
</comment>
<dbReference type="Proteomes" id="UP001551584">
    <property type="component" value="Unassembled WGS sequence"/>
</dbReference>
<evidence type="ECO:0000256" key="3">
    <source>
        <dbReference type="SAM" id="MobiDB-lite"/>
    </source>
</evidence>
<evidence type="ECO:0000256" key="2">
    <source>
        <dbReference type="ARBA" id="ARBA00022801"/>
    </source>
</evidence>
<keyword evidence="2 5" id="KW-0378">Hydrolase</keyword>
<dbReference type="PANTHER" id="PTHR43046">
    <property type="entry name" value="GDP-MANNOSE MANNOSYL HYDROLASE"/>
    <property type="match status" value="1"/>
</dbReference>
<protein>
    <submittedName>
        <fullName evidence="5">NUDIX hydrolase</fullName>
    </submittedName>
</protein>
<evidence type="ECO:0000256" key="1">
    <source>
        <dbReference type="ARBA" id="ARBA00001946"/>
    </source>
</evidence>
<gene>
    <name evidence="5" type="ORF">AB0D95_15955</name>
</gene>
<proteinExistence type="predicted"/>
<keyword evidence="6" id="KW-1185">Reference proteome</keyword>
<dbReference type="EMBL" id="JBEZNA010000033">
    <property type="protein sequence ID" value="MEU9578730.1"/>
    <property type="molecule type" value="Genomic_DNA"/>
</dbReference>
<evidence type="ECO:0000313" key="5">
    <source>
        <dbReference type="EMBL" id="MEU9578730.1"/>
    </source>
</evidence>
<feature type="region of interest" description="Disordered" evidence="3">
    <location>
        <begin position="324"/>
        <end position="349"/>
    </location>
</feature>
<dbReference type="PANTHER" id="PTHR43046:SF14">
    <property type="entry name" value="MUTT_NUDIX FAMILY PROTEIN"/>
    <property type="match status" value="1"/>
</dbReference>
<reference evidence="5 6" key="1">
    <citation type="submission" date="2024-06" db="EMBL/GenBank/DDBJ databases">
        <title>The Natural Products Discovery Center: Release of the First 8490 Sequenced Strains for Exploring Actinobacteria Biosynthetic Diversity.</title>
        <authorList>
            <person name="Kalkreuter E."/>
            <person name="Kautsar S.A."/>
            <person name="Yang D."/>
            <person name="Bader C.D."/>
            <person name="Teijaro C.N."/>
            <person name="Fluegel L."/>
            <person name="Davis C.M."/>
            <person name="Simpson J.R."/>
            <person name="Lauterbach L."/>
            <person name="Steele A.D."/>
            <person name="Gui C."/>
            <person name="Meng S."/>
            <person name="Li G."/>
            <person name="Viehrig K."/>
            <person name="Ye F."/>
            <person name="Su P."/>
            <person name="Kiefer A.F."/>
            <person name="Nichols A."/>
            <person name="Cepeda A.J."/>
            <person name="Yan W."/>
            <person name="Fan B."/>
            <person name="Jiang Y."/>
            <person name="Adhikari A."/>
            <person name="Zheng C.-J."/>
            <person name="Schuster L."/>
            <person name="Cowan T.M."/>
            <person name="Smanski M.J."/>
            <person name="Chevrette M.G."/>
            <person name="De Carvalho L.P.S."/>
            <person name="Shen B."/>
        </authorList>
    </citation>
    <scope>NUCLEOTIDE SEQUENCE [LARGE SCALE GENOMIC DNA]</scope>
    <source>
        <strain evidence="5 6">NPDC048117</strain>
    </source>
</reference>
<accession>A0ABV3ER83</accession>
<feature type="domain" description="Nudix hydrolase" evidence="4">
    <location>
        <begin position="360"/>
        <end position="487"/>
    </location>
</feature>
<dbReference type="InterPro" id="IPR015797">
    <property type="entry name" value="NUDIX_hydrolase-like_dom_sf"/>
</dbReference>
<evidence type="ECO:0000313" key="6">
    <source>
        <dbReference type="Proteomes" id="UP001551584"/>
    </source>
</evidence>
<dbReference type="InterPro" id="IPR020084">
    <property type="entry name" value="NUDIX_hydrolase_CS"/>
</dbReference>
<dbReference type="PROSITE" id="PS51462">
    <property type="entry name" value="NUDIX"/>
    <property type="match status" value="3"/>
</dbReference>
<comment type="cofactor">
    <cofactor evidence="1">
        <name>Mg(2+)</name>
        <dbReference type="ChEBI" id="CHEBI:18420"/>
    </cofactor>
</comment>
<dbReference type="RefSeq" id="WP_359272995.1">
    <property type="nucleotide sequence ID" value="NZ_JBEZNA010000033.1"/>
</dbReference>
<dbReference type="PROSITE" id="PS00893">
    <property type="entry name" value="NUDIX_BOX"/>
    <property type="match status" value="2"/>
</dbReference>
<dbReference type="CDD" id="cd18876">
    <property type="entry name" value="NUDIX_Hydrolase"/>
    <property type="match status" value="2"/>
</dbReference>
<name>A0ABV3ER83_9ACTN</name>
<dbReference type="GO" id="GO:0016787">
    <property type="term" value="F:hydrolase activity"/>
    <property type="evidence" value="ECO:0007669"/>
    <property type="project" value="UniProtKB-KW"/>
</dbReference>
<dbReference type="Gene3D" id="3.90.79.10">
    <property type="entry name" value="Nucleoside Triphosphate Pyrophosphohydrolase"/>
    <property type="match status" value="3"/>
</dbReference>
<dbReference type="Pfam" id="PF00293">
    <property type="entry name" value="NUDIX"/>
    <property type="match status" value="3"/>
</dbReference>
<feature type="compositionally biased region" description="Low complexity" evidence="3">
    <location>
        <begin position="324"/>
        <end position="341"/>
    </location>
</feature>
<feature type="domain" description="Nudix hydrolase" evidence="4">
    <location>
        <begin position="177"/>
        <end position="312"/>
    </location>
</feature>
<dbReference type="InterPro" id="IPR000086">
    <property type="entry name" value="NUDIX_hydrolase_dom"/>
</dbReference>
<sequence>MTRPAADPADLSAYLAVHPAPVMAADALIRDETGRILLVDPSYKEGWDLPGGMVDDEEPVAALERELHEELGLRGARVGRLLAVDSMPKEVYGRSQVACVYAVHPRGPLPLEELSLQREELRAAEYVPEREALRRLPKPLRPRVAAALRASLGSYTAQLRQGRAVPVDLRDHYALLPSPMTAAAALITDGRGRVLVAEHSYDHGGGSPYGLPGGMVHAQESPRRGAARELAEELGLTEVPVGRLVAVDSTPARTYGRALDVHVFAVGPLTDEQAASIGFPDGEILAVHWLPPDEALALLPAQIGNRLRYGLRALAAGTVAHLEGGLPQPGSPVGVPSSRRPSPGEPDTTACADRRALRAKAFTAAAVLLTDPAGRVVLVRAAEGQDWALPGGPVDSDGGEGPREAARRAVRERLGPAAPVPVGRLLAVDWLPGGSAGCAGARFPAEALYVYDGGVLDEAAAARLGSGPGVWRAAPDRDLGGPPAGPVTAARVRACLAARERGAGAGAVELAAGHPVED</sequence>
<organism evidence="5 6">
    <name type="scientific">Streptomyces chilikensis</name>
    <dbReference type="NCBI Taxonomy" id="1194079"/>
    <lineage>
        <taxon>Bacteria</taxon>
        <taxon>Bacillati</taxon>
        <taxon>Actinomycetota</taxon>
        <taxon>Actinomycetes</taxon>
        <taxon>Kitasatosporales</taxon>
        <taxon>Streptomycetaceae</taxon>
        <taxon>Streptomyces</taxon>
    </lineage>
</organism>
<evidence type="ECO:0000259" key="4">
    <source>
        <dbReference type="PROSITE" id="PS51462"/>
    </source>
</evidence>
<dbReference type="SUPFAM" id="SSF55811">
    <property type="entry name" value="Nudix"/>
    <property type="match status" value="3"/>
</dbReference>